<dbReference type="SUPFAM" id="SSF53098">
    <property type="entry name" value="Ribonuclease H-like"/>
    <property type="match status" value="1"/>
</dbReference>
<sequence>MGSLACLSVSKRPLAKEIHTLESKFMKLGISERCGVLASIEVKATFIEEIKTKQFEDKNLEELREKIVISISQETTLDNEGVLNFKGRICVPRVDCLIEKLLANSHDHGNQFTSKFWRKLHDDLGTQHTFSTAFHPQTDGQSERTIQVLEDMLRACLIDFGVHWDKLLPLYEFSYTNSCHSSIDMAPFEALYERGCRSPIRWFEAGDVKPLGVDLVRDTQHKITSIQAKLLAAQSRQKKYADHKVRDMAFKTGENVLLKVSPMKGVMRFGKEEQKVLEIVFIFTYETTMTLQPNYAQRHSKSSISTNHTYW</sequence>
<dbReference type="InterPro" id="IPR012337">
    <property type="entry name" value="RNaseH-like_sf"/>
</dbReference>
<proteinExistence type="predicted"/>
<keyword evidence="3" id="KW-1185">Reference proteome</keyword>
<dbReference type="AlphaFoldDB" id="A0AAF0QKP6"/>
<gene>
    <name evidence="2" type="ORF">MTR67_017882</name>
</gene>
<evidence type="ECO:0000313" key="2">
    <source>
        <dbReference type="EMBL" id="WMV24497.1"/>
    </source>
</evidence>
<dbReference type="Proteomes" id="UP001234989">
    <property type="component" value="Chromosome 4"/>
</dbReference>
<feature type="domain" description="Integrase catalytic" evidence="1">
    <location>
        <begin position="107"/>
        <end position="195"/>
    </location>
</feature>
<dbReference type="PROSITE" id="PS50994">
    <property type="entry name" value="INTEGRASE"/>
    <property type="match status" value="1"/>
</dbReference>
<accession>A0AAF0QKP6</accession>
<evidence type="ECO:0000259" key="1">
    <source>
        <dbReference type="PROSITE" id="PS50994"/>
    </source>
</evidence>
<dbReference type="InterPro" id="IPR001584">
    <property type="entry name" value="Integrase_cat-core"/>
</dbReference>
<organism evidence="2 3">
    <name type="scientific">Solanum verrucosum</name>
    <dbReference type="NCBI Taxonomy" id="315347"/>
    <lineage>
        <taxon>Eukaryota</taxon>
        <taxon>Viridiplantae</taxon>
        <taxon>Streptophyta</taxon>
        <taxon>Embryophyta</taxon>
        <taxon>Tracheophyta</taxon>
        <taxon>Spermatophyta</taxon>
        <taxon>Magnoliopsida</taxon>
        <taxon>eudicotyledons</taxon>
        <taxon>Gunneridae</taxon>
        <taxon>Pentapetalae</taxon>
        <taxon>asterids</taxon>
        <taxon>lamiids</taxon>
        <taxon>Solanales</taxon>
        <taxon>Solanaceae</taxon>
        <taxon>Solanoideae</taxon>
        <taxon>Solaneae</taxon>
        <taxon>Solanum</taxon>
    </lineage>
</organism>
<dbReference type="Gene3D" id="3.30.420.10">
    <property type="entry name" value="Ribonuclease H-like superfamily/Ribonuclease H"/>
    <property type="match status" value="1"/>
</dbReference>
<dbReference type="InterPro" id="IPR036397">
    <property type="entry name" value="RNaseH_sf"/>
</dbReference>
<evidence type="ECO:0000313" key="3">
    <source>
        <dbReference type="Proteomes" id="UP001234989"/>
    </source>
</evidence>
<protein>
    <recommendedName>
        <fullName evidence="1">Integrase catalytic domain-containing protein</fullName>
    </recommendedName>
</protein>
<name>A0AAF0QKP6_SOLVR</name>
<dbReference type="EMBL" id="CP133615">
    <property type="protein sequence ID" value="WMV24497.1"/>
    <property type="molecule type" value="Genomic_DNA"/>
</dbReference>
<reference evidence="2" key="1">
    <citation type="submission" date="2023-08" db="EMBL/GenBank/DDBJ databases">
        <title>A de novo genome assembly of Solanum verrucosum Schlechtendal, a Mexican diploid species geographically isolated from the other diploid A-genome species in potato relatives.</title>
        <authorList>
            <person name="Hosaka K."/>
        </authorList>
    </citation>
    <scope>NUCLEOTIDE SEQUENCE</scope>
    <source>
        <tissue evidence="2">Young leaves</tissue>
    </source>
</reference>
<dbReference type="PANTHER" id="PTHR45835:SF99">
    <property type="entry name" value="CHROMO DOMAIN-CONTAINING PROTEIN-RELATED"/>
    <property type="match status" value="1"/>
</dbReference>
<dbReference type="GO" id="GO:0015074">
    <property type="term" value="P:DNA integration"/>
    <property type="evidence" value="ECO:0007669"/>
    <property type="project" value="InterPro"/>
</dbReference>
<dbReference type="GO" id="GO:0003676">
    <property type="term" value="F:nucleic acid binding"/>
    <property type="evidence" value="ECO:0007669"/>
    <property type="project" value="InterPro"/>
</dbReference>
<dbReference type="PANTHER" id="PTHR45835">
    <property type="entry name" value="YALI0A06105P"/>
    <property type="match status" value="1"/>
</dbReference>